<dbReference type="EMBL" id="JACIDK010000002">
    <property type="protein sequence ID" value="MBB3890957.1"/>
    <property type="molecule type" value="Genomic_DNA"/>
</dbReference>
<keyword evidence="3" id="KW-1185">Reference proteome</keyword>
<name>A0A840A0S7_9CAUL</name>
<dbReference type="Pfam" id="PF04020">
    <property type="entry name" value="Phage_holin_4_2"/>
    <property type="match status" value="1"/>
</dbReference>
<keyword evidence="1" id="KW-1133">Transmembrane helix</keyword>
<evidence type="ECO:0000313" key="2">
    <source>
        <dbReference type="EMBL" id="MBB3890957.1"/>
    </source>
</evidence>
<evidence type="ECO:0000313" key="3">
    <source>
        <dbReference type="Proteomes" id="UP000530564"/>
    </source>
</evidence>
<evidence type="ECO:0000256" key="1">
    <source>
        <dbReference type="SAM" id="Phobius"/>
    </source>
</evidence>
<keyword evidence="1" id="KW-0472">Membrane</keyword>
<dbReference type="AlphaFoldDB" id="A0A840A0S7"/>
<feature type="transmembrane region" description="Helical" evidence="1">
    <location>
        <begin position="34"/>
        <end position="54"/>
    </location>
</feature>
<keyword evidence="1" id="KW-0812">Transmembrane</keyword>
<reference evidence="2 3" key="1">
    <citation type="submission" date="2020-08" db="EMBL/GenBank/DDBJ databases">
        <title>Genomic Encyclopedia of Type Strains, Phase IV (KMG-IV): sequencing the most valuable type-strain genomes for metagenomic binning, comparative biology and taxonomic classification.</title>
        <authorList>
            <person name="Goeker M."/>
        </authorList>
    </citation>
    <scope>NUCLEOTIDE SEQUENCE [LARGE SCALE GENOMIC DNA]</scope>
    <source>
        <strain evidence="2 3">DSM 21793</strain>
    </source>
</reference>
<feature type="transmembrane region" description="Helical" evidence="1">
    <location>
        <begin position="88"/>
        <end position="111"/>
    </location>
</feature>
<organism evidence="2 3">
    <name type="scientific">Phenylobacterium haematophilum</name>
    <dbReference type="NCBI Taxonomy" id="98513"/>
    <lineage>
        <taxon>Bacteria</taxon>
        <taxon>Pseudomonadati</taxon>
        <taxon>Pseudomonadota</taxon>
        <taxon>Alphaproteobacteria</taxon>
        <taxon>Caulobacterales</taxon>
        <taxon>Caulobacteraceae</taxon>
        <taxon>Phenylobacterium</taxon>
    </lineage>
</organism>
<dbReference type="RefSeq" id="WP_183771451.1">
    <property type="nucleotide sequence ID" value="NZ_JACIDK010000002.1"/>
</dbReference>
<dbReference type="PANTHER" id="PTHR37309">
    <property type="entry name" value="SLR0284 PROTEIN"/>
    <property type="match status" value="1"/>
</dbReference>
<comment type="caution">
    <text evidence="2">The sequence shown here is derived from an EMBL/GenBank/DDBJ whole genome shotgun (WGS) entry which is preliminary data.</text>
</comment>
<sequence length="116" mass="12221">MTRFIARVIFAALGLALAAYLLRGVGYDSFVDLLLAALLLGVLNAVVRPILFVLTLPLTIVTLGLFLLVLNAAMIGLVAWMLPGFWVHGFWSGVAAAIITGLASWAGGVVIGDAKR</sequence>
<accession>A0A840A0S7</accession>
<dbReference type="Proteomes" id="UP000530564">
    <property type="component" value="Unassembled WGS sequence"/>
</dbReference>
<protein>
    <submittedName>
        <fullName evidence="2">Putative membrane protein</fullName>
    </submittedName>
</protein>
<dbReference type="PANTHER" id="PTHR37309:SF1">
    <property type="entry name" value="SLR0284 PROTEIN"/>
    <property type="match status" value="1"/>
</dbReference>
<feature type="transmembrane region" description="Helical" evidence="1">
    <location>
        <begin position="61"/>
        <end position="82"/>
    </location>
</feature>
<gene>
    <name evidence="2" type="ORF">GGQ61_001674</name>
</gene>
<dbReference type="InterPro" id="IPR007165">
    <property type="entry name" value="Phage_holin_4_2"/>
</dbReference>
<proteinExistence type="predicted"/>